<accession>A0ABS7DQL7</accession>
<proteinExistence type="predicted"/>
<evidence type="ECO:0000256" key="1">
    <source>
        <dbReference type="SAM" id="MobiDB-lite"/>
    </source>
</evidence>
<dbReference type="Proteomes" id="UP000719942">
    <property type="component" value="Unassembled WGS sequence"/>
</dbReference>
<comment type="caution">
    <text evidence="2">The sequence shown here is derived from an EMBL/GenBank/DDBJ whole genome shotgun (WGS) entry which is preliminary data.</text>
</comment>
<reference evidence="2 3" key="1">
    <citation type="submission" date="2021-03" db="EMBL/GenBank/DDBJ databases">
        <title>Caproiciproducens sp. nov. isolated from feces of cow.</title>
        <authorList>
            <person name="Choi J.-Y."/>
        </authorList>
    </citation>
    <scope>NUCLEOTIDE SEQUENCE [LARGE SCALE GENOMIC DNA]</scope>
    <source>
        <strain evidence="2 3">AGMB10547</strain>
    </source>
</reference>
<name>A0ABS7DQL7_9FIRM</name>
<evidence type="ECO:0000313" key="2">
    <source>
        <dbReference type="EMBL" id="MBW7573411.1"/>
    </source>
</evidence>
<evidence type="ECO:0000313" key="3">
    <source>
        <dbReference type="Proteomes" id="UP000719942"/>
    </source>
</evidence>
<dbReference type="RefSeq" id="WP_219965810.1">
    <property type="nucleotide sequence ID" value="NZ_JAGFNZ010000004.1"/>
</dbReference>
<dbReference type="EMBL" id="JAGFNZ010000004">
    <property type="protein sequence ID" value="MBW7573411.1"/>
    <property type="molecule type" value="Genomic_DNA"/>
</dbReference>
<gene>
    <name evidence="2" type="ORF">J5W02_11385</name>
</gene>
<keyword evidence="3" id="KW-1185">Reference proteome</keyword>
<protein>
    <submittedName>
        <fullName evidence="2">Uncharacterized protein</fullName>
    </submittedName>
</protein>
<feature type="region of interest" description="Disordered" evidence="1">
    <location>
        <begin position="51"/>
        <end position="73"/>
    </location>
</feature>
<organism evidence="2 3">
    <name type="scientific">Caproiciproducens faecalis</name>
    <dbReference type="NCBI Taxonomy" id="2820301"/>
    <lineage>
        <taxon>Bacteria</taxon>
        <taxon>Bacillati</taxon>
        <taxon>Bacillota</taxon>
        <taxon>Clostridia</taxon>
        <taxon>Eubacteriales</taxon>
        <taxon>Acutalibacteraceae</taxon>
        <taxon>Caproiciproducens</taxon>
    </lineage>
</organism>
<sequence>MNNCYGEKLIALAAAISIQIAQCVTNDELIVLAALFTAIGDQLTLLATANSSSCSDNPLQNPAASTKQKSSGA</sequence>